<feature type="transmembrane region" description="Helical" evidence="1">
    <location>
        <begin position="85"/>
        <end position="109"/>
    </location>
</feature>
<feature type="transmembrane region" description="Helical" evidence="1">
    <location>
        <begin position="54"/>
        <end position="73"/>
    </location>
</feature>
<feature type="transmembrane region" description="Helical" evidence="1">
    <location>
        <begin position="21"/>
        <end position="42"/>
    </location>
</feature>
<dbReference type="AlphaFoldDB" id="A0AAV5X2C2"/>
<comment type="caution">
    <text evidence="2">The sequence shown here is derived from an EMBL/GenBank/DDBJ whole genome shotgun (WGS) entry which is preliminary data.</text>
</comment>
<evidence type="ECO:0000313" key="2">
    <source>
        <dbReference type="EMBL" id="GMT36282.1"/>
    </source>
</evidence>
<reference evidence="2" key="1">
    <citation type="submission" date="2023-10" db="EMBL/GenBank/DDBJ databases">
        <title>Genome assembly of Pristionchus species.</title>
        <authorList>
            <person name="Yoshida K."/>
            <person name="Sommer R.J."/>
        </authorList>
    </citation>
    <scope>NUCLEOTIDE SEQUENCE</scope>
    <source>
        <strain evidence="2">RS5133</strain>
    </source>
</reference>
<evidence type="ECO:0000313" key="3">
    <source>
        <dbReference type="Proteomes" id="UP001432322"/>
    </source>
</evidence>
<sequence length="174" mass="19916">MTEKKEVEDEPTFCCCPLSKSVVIFALFHTFASLTAMFLSLFEMKTNEIRIQDHLPFSASFFGVISAFCILRATKVYNYRSYFRASLLLVLFQIVVALTSTVAYSYSAFHSCDEEQSLKDKFSAVSESIYVAILVVMALVYTQTGRFLEQERKTKSRVYFYSSRSKIAPTFELP</sequence>
<dbReference type="EMBL" id="BTSY01000007">
    <property type="protein sequence ID" value="GMT36282.1"/>
    <property type="molecule type" value="Genomic_DNA"/>
</dbReference>
<gene>
    <name evidence="2" type="ORF">PFISCL1PPCAC_27579</name>
</gene>
<keyword evidence="1" id="KW-0812">Transmembrane</keyword>
<dbReference type="Proteomes" id="UP001432322">
    <property type="component" value="Unassembled WGS sequence"/>
</dbReference>
<keyword evidence="3" id="KW-1185">Reference proteome</keyword>
<organism evidence="2 3">
    <name type="scientific">Pristionchus fissidentatus</name>
    <dbReference type="NCBI Taxonomy" id="1538716"/>
    <lineage>
        <taxon>Eukaryota</taxon>
        <taxon>Metazoa</taxon>
        <taxon>Ecdysozoa</taxon>
        <taxon>Nematoda</taxon>
        <taxon>Chromadorea</taxon>
        <taxon>Rhabditida</taxon>
        <taxon>Rhabditina</taxon>
        <taxon>Diplogasteromorpha</taxon>
        <taxon>Diplogasteroidea</taxon>
        <taxon>Neodiplogasteridae</taxon>
        <taxon>Pristionchus</taxon>
    </lineage>
</organism>
<feature type="transmembrane region" description="Helical" evidence="1">
    <location>
        <begin position="129"/>
        <end position="148"/>
    </location>
</feature>
<keyword evidence="1" id="KW-0472">Membrane</keyword>
<proteinExistence type="predicted"/>
<protein>
    <submittedName>
        <fullName evidence="2">Uncharacterized protein</fullName>
    </submittedName>
</protein>
<accession>A0AAV5X2C2</accession>
<name>A0AAV5X2C2_9BILA</name>
<keyword evidence="1" id="KW-1133">Transmembrane helix</keyword>
<evidence type="ECO:0000256" key="1">
    <source>
        <dbReference type="SAM" id="Phobius"/>
    </source>
</evidence>